<evidence type="ECO:0000256" key="1">
    <source>
        <dbReference type="ARBA" id="ARBA00022553"/>
    </source>
</evidence>
<dbReference type="GO" id="GO:0005198">
    <property type="term" value="F:structural molecule activity"/>
    <property type="evidence" value="ECO:0007669"/>
    <property type="project" value="InterPro"/>
</dbReference>
<dbReference type="Proteomes" id="UP000002254">
    <property type="component" value="Chromosome X"/>
</dbReference>
<evidence type="ECO:0000259" key="6">
    <source>
        <dbReference type="PROSITE" id="PS51842"/>
    </source>
</evidence>
<name>A0A8C0T7M2_CANLF</name>
<proteinExistence type="predicted"/>
<feature type="domain" description="IF rod" evidence="6">
    <location>
        <begin position="14"/>
        <end position="179"/>
    </location>
</feature>
<evidence type="ECO:0000256" key="2">
    <source>
        <dbReference type="ARBA" id="ARBA00022744"/>
    </source>
</evidence>
<dbReference type="OrthoDB" id="2441647at2759"/>
<evidence type="ECO:0000313" key="7">
    <source>
        <dbReference type="Ensembl" id="ENSCAFP00000070658.1"/>
    </source>
</evidence>
<reference evidence="8" key="3">
    <citation type="submission" date="2025-05" db="UniProtKB">
        <authorList>
            <consortium name="Ensembl"/>
        </authorList>
    </citation>
    <scope>IDENTIFICATION</scope>
</reference>
<dbReference type="SUPFAM" id="SSF64593">
    <property type="entry name" value="Intermediate filament protein, coiled coil region"/>
    <property type="match status" value="2"/>
</dbReference>
<evidence type="ECO:0000313" key="10">
    <source>
        <dbReference type="Proteomes" id="UP000694542"/>
    </source>
</evidence>
<organism evidence="8 10">
    <name type="scientific">Canis lupus familiaris</name>
    <name type="common">Dog</name>
    <name type="synonym">Canis familiaris</name>
    <dbReference type="NCBI Taxonomy" id="9615"/>
    <lineage>
        <taxon>Eukaryota</taxon>
        <taxon>Metazoa</taxon>
        <taxon>Chordata</taxon>
        <taxon>Craniata</taxon>
        <taxon>Vertebrata</taxon>
        <taxon>Euteleostomi</taxon>
        <taxon>Mammalia</taxon>
        <taxon>Eutheria</taxon>
        <taxon>Laurasiatheria</taxon>
        <taxon>Carnivora</taxon>
        <taxon>Caniformia</taxon>
        <taxon>Canidae</taxon>
        <taxon>Canis</taxon>
    </lineage>
</organism>
<dbReference type="SMART" id="SM01391">
    <property type="entry name" value="Filament"/>
    <property type="match status" value="1"/>
</dbReference>
<dbReference type="Proteomes" id="UP000694542">
    <property type="component" value="Chromosome X"/>
</dbReference>
<dbReference type="InterPro" id="IPR039008">
    <property type="entry name" value="IF_rod_dom"/>
</dbReference>
<evidence type="ECO:0000256" key="4">
    <source>
        <dbReference type="ARBA" id="ARBA00023054"/>
    </source>
</evidence>
<dbReference type="GO" id="GO:0005882">
    <property type="term" value="C:intermediate filament"/>
    <property type="evidence" value="ECO:0007669"/>
    <property type="project" value="UniProtKB-KW"/>
</dbReference>
<protein>
    <recommendedName>
        <fullName evidence="6">IF rod domain-containing protein</fullName>
    </recommendedName>
</protein>
<dbReference type="PROSITE" id="PS51842">
    <property type="entry name" value="IF_ROD_2"/>
    <property type="match status" value="1"/>
</dbReference>
<dbReference type="Pfam" id="PF00038">
    <property type="entry name" value="Filament"/>
    <property type="match status" value="1"/>
</dbReference>
<dbReference type="PANTHER" id="PTHR23239">
    <property type="entry name" value="INTERMEDIATE FILAMENT"/>
    <property type="match status" value="1"/>
</dbReference>
<feature type="coiled-coil region" evidence="5">
    <location>
        <begin position="91"/>
        <end position="143"/>
    </location>
</feature>
<dbReference type="FunFam" id="1.20.5.170:FF:000002">
    <property type="entry name" value="Type I keratin KA11"/>
    <property type="match status" value="1"/>
</dbReference>
<evidence type="ECO:0000313" key="9">
    <source>
        <dbReference type="Proteomes" id="UP000002254"/>
    </source>
</evidence>
<keyword evidence="1" id="KW-0597">Phosphoprotein</keyword>
<evidence type="ECO:0000313" key="8">
    <source>
        <dbReference type="Ensembl" id="ENSCAFP00040030722.1"/>
    </source>
</evidence>
<dbReference type="Ensembl" id="ENSCAFT00040035287.1">
    <property type="protein sequence ID" value="ENSCAFP00040030722.1"/>
    <property type="gene ID" value="ENSCAFG00040019088.1"/>
</dbReference>
<keyword evidence="3" id="KW-0403">Intermediate filament</keyword>
<reference evidence="7 9" key="1">
    <citation type="journal article" date="2005" name="Nature">
        <title>Genome sequence, comparative analysis and haplotype structure of the domestic dog.</title>
        <authorList>
            <consortium name="Broad Sequencing Platform"/>
            <person name="Lindblad-Toh K."/>
            <person name="Wade C.M."/>
            <person name="Mikkelsen T.S."/>
            <person name="Karlsson E.K."/>
            <person name="Jaffe D.B."/>
            <person name="Kamal M."/>
            <person name="Clamp M."/>
            <person name="Chang J.L."/>
            <person name="Kulbokas E.J. III"/>
            <person name="Zody M.C."/>
            <person name="Mauceli E."/>
            <person name="Xie X."/>
            <person name="Breen M."/>
            <person name="Wayne R.K."/>
            <person name="Ostrander E.A."/>
            <person name="Ponting C.P."/>
            <person name="Galibert F."/>
            <person name="Smith D.R."/>
            <person name="DeJong P.J."/>
            <person name="Kirkness E."/>
            <person name="Alvarez P."/>
            <person name="Biagi T."/>
            <person name="Brockman W."/>
            <person name="Butler J."/>
            <person name="Chin C.W."/>
            <person name="Cook A."/>
            <person name="Cuff J."/>
            <person name="Daly M.J."/>
            <person name="DeCaprio D."/>
            <person name="Gnerre S."/>
            <person name="Grabherr M."/>
            <person name="Kellis M."/>
            <person name="Kleber M."/>
            <person name="Bardeleben C."/>
            <person name="Goodstadt L."/>
            <person name="Heger A."/>
            <person name="Hitte C."/>
            <person name="Kim L."/>
            <person name="Koepfli K.P."/>
            <person name="Parker H.G."/>
            <person name="Pollinger J.P."/>
            <person name="Searle S.M."/>
            <person name="Sutter N.B."/>
            <person name="Thomas R."/>
            <person name="Webber C."/>
            <person name="Baldwin J."/>
            <person name="Abebe A."/>
            <person name="Abouelleil A."/>
            <person name="Aftuck L."/>
            <person name="Ait-Zahra M."/>
            <person name="Aldredge T."/>
            <person name="Allen N."/>
            <person name="An P."/>
            <person name="Anderson S."/>
            <person name="Antoine C."/>
            <person name="Arachchi H."/>
            <person name="Aslam A."/>
            <person name="Ayotte L."/>
            <person name="Bachantsang P."/>
            <person name="Barry A."/>
            <person name="Bayul T."/>
            <person name="Benamara M."/>
            <person name="Berlin A."/>
            <person name="Bessette D."/>
            <person name="Blitshteyn B."/>
            <person name="Bloom T."/>
            <person name="Blye J."/>
            <person name="Boguslavskiy L."/>
            <person name="Bonnet C."/>
            <person name="Boukhgalter B."/>
            <person name="Brown A."/>
            <person name="Cahill P."/>
            <person name="Calixte N."/>
            <person name="Camarata J."/>
            <person name="Cheshatsang Y."/>
            <person name="Chu J."/>
            <person name="Citroen M."/>
            <person name="Collymore A."/>
            <person name="Cooke P."/>
            <person name="Dawoe T."/>
            <person name="Daza R."/>
            <person name="Decktor K."/>
            <person name="DeGray S."/>
            <person name="Dhargay N."/>
            <person name="Dooley K."/>
            <person name="Dooley K."/>
            <person name="Dorje P."/>
            <person name="Dorjee K."/>
            <person name="Dorris L."/>
            <person name="Duffey N."/>
            <person name="Dupes A."/>
            <person name="Egbiremolen O."/>
            <person name="Elong R."/>
            <person name="Falk J."/>
            <person name="Farina A."/>
            <person name="Faro S."/>
            <person name="Ferguson D."/>
            <person name="Ferreira P."/>
            <person name="Fisher S."/>
            <person name="FitzGerald M."/>
            <person name="Foley K."/>
            <person name="Foley C."/>
            <person name="Franke A."/>
            <person name="Friedrich D."/>
            <person name="Gage D."/>
            <person name="Garber M."/>
            <person name="Gearin G."/>
            <person name="Giannoukos G."/>
            <person name="Goode T."/>
            <person name="Goyette A."/>
            <person name="Graham J."/>
            <person name="Grandbois E."/>
            <person name="Gyaltsen K."/>
            <person name="Hafez N."/>
            <person name="Hagopian D."/>
            <person name="Hagos B."/>
            <person name="Hall J."/>
            <person name="Healy C."/>
            <person name="Hegarty R."/>
            <person name="Honan T."/>
            <person name="Horn A."/>
            <person name="Houde N."/>
            <person name="Hughes L."/>
            <person name="Hunnicutt L."/>
            <person name="Husby M."/>
            <person name="Jester B."/>
            <person name="Jones C."/>
            <person name="Kamat A."/>
            <person name="Kanga B."/>
            <person name="Kells C."/>
            <person name="Khazanovich D."/>
            <person name="Kieu A.C."/>
            <person name="Kisner P."/>
            <person name="Kumar M."/>
            <person name="Lance K."/>
            <person name="Landers T."/>
            <person name="Lara M."/>
            <person name="Lee W."/>
            <person name="Leger J.P."/>
            <person name="Lennon N."/>
            <person name="Leuper L."/>
            <person name="LeVine S."/>
            <person name="Liu J."/>
            <person name="Liu X."/>
            <person name="Lokyitsang Y."/>
            <person name="Lokyitsang T."/>
            <person name="Lui A."/>
            <person name="Macdonald J."/>
            <person name="Major J."/>
            <person name="Marabella R."/>
            <person name="Maru K."/>
            <person name="Matthews C."/>
            <person name="McDonough S."/>
            <person name="Mehta T."/>
            <person name="Meldrim J."/>
            <person name="Melnikov A."/>
            <person name="Meneus L."/>
            <person name="Mihalev A."/>
            <person name="Mihova T."/>
            <person name="Miller K."/>
            <person name="Mittelman R."/>
            <person name="Mlenga V."/>
            <person name="Mulrain L."/>
            <person name="Munson G."/>
            <person name="Navidi A."/>
            <person name="Naylor J."/>
            <person name="Nguyen T."/>
            <person name="Nguyen N."/>
            <person name="Nguyen C."/>
            <person name="Nguyen T."/>
            <person name="Nicol R."/>
            <person name="Norbu N."/>
            <person name="Norbu C."/>
            <person name="Novod N."/>
            <person name="Nyima T."/>
            <person name="Olandt P."/>
            <person name="O'Neill B."/>
            <person name="O'Neill K."/>
            <person name="Osman S."/>
            <person name="Oyono L."/>
            <person name="Patti C."/>
            <person name="Perrin D."/>
            <person name="Phunkhang P."/>
            <person name="Pierre F."/>
            <person name="Priest M."/>
            <person name="Rachupka A."/>
            <person name="Raghuraman S."/>
            <person name="Rameau R."/>
            <person name="Ray V."/>
            <person name="Raymond C."/>
            <person name="Rege F."/>
            <person name="Rise C."/>
            <person name="Rogers J."/>
            <person name="Rogov P."/>
            <person name="Sahalie J."/>
            <person name="Settipalli S."/>
            <person name="Sharpe T."/>
            <person name="Shea T."/>
            <person name="Sheehan M."/>
            <person name="Sherpa N."/>
            <person name="Shi J."/>
            <person name="Shih D."/>
            <person name="Sloan J."/>
            <person name="Smith C."/>
            <person name="Sparrow T."/>
            <person name="Stalker J."/>
            <person name="Stange-Thomann N."/>
            <person name="Stavropoulos S."/>
            <person name="Stone C."/>
            <person name="Stone S."/>
            <person name="Sykes S."/>
            <person name="Tchuinga P."/>
            <person name="Tenzing P."/>
            <person name="Tesfaye S."/>
            <person name="Thoulutsang D."/>
            <person name="Thoulutsang Y."/>
            <person name="Topham K."/>
            <person name="Topping I."/>
            <person name="Tsamla T."/>
            <person name="Vassiliev H."/>
            <person name="Venkataraman V."/>
            <person name="Vo A."/>
            <person name="Wangchuk T."/>
            <person name="Wangdi T."/>
            <person name="Weiand M."/>
            <person name="Wilkinson J."/>
            <person name="Wilson A."/>
            <person name="Yadav S."/>
            <person name="Yang S."/>
            <person name="Yang X."/>
            <person name="Young G."/>
            <person name="Yu Q."/>
            <person name="Zainoun J."/>
            <person name="Zembek L."/>
            <person name="Zimmer A."/>
            <person name="Lander E.S."/>
        </authorList>
    </citation>
    <scope>NUCLEOTIDE SEQUENCE [LARGE SCALE GENOMIC DNA]</scope>
    <source>
        <strain evidence="7">Boxer</strain>
    </source>
</reference>
<reference evidence="8" key="2">
    <citation type="submission" date="2018-10" db="EMBL/GenBank/DDBJ databases">
        <title>De novo assembly of a Great Dane genome.</title>
        <authorList>
            <person name="Kidd J.M."/>
            <person name="Pendleton A.L."/>
            <person name="Shen F."/>
            <person name="Emery S."/>
        </authorList>
    </citation>
    <scope>NUCLEOTIDE SEQUENCE [LARGE SCALE GENOMIC DNA]</scope>
    <source>
        <strain evidence="8">Great Dane</strain>
    </source>
</reference>
<dbReference type="Gene3D" id="1.20.5.170">
    <property type="match status" value="1"/>
</dbReference>
<dbReference type="InterPro" id="IPR002957">
    <property type="entry name" value="Keratin_I"/>
</dbReference>
<feature type="coiled-coil region" evidence="5">
    <location>
        <begin position="18"/>
        <end position="52"/>
    </location>
</feature>
<keyword evidence="2" id="KW-0416">Keratin</keyword>
<sequence>MAGGLADIGGIQGEKKTMQDLNARLAYYLERVRSLEADNQRLKIKIREHLEKKGPQVRDWGHYFKTIEDLRAQIFEIGEAEMTLTEMRGTVQSLEINLDSMRKLKASLESSLREVKTHYAMQMEQLTGVLLQMESELSQTRAEGQCQAQNFEALLNVKVKLEAENATYCHLLEDGEDFSLTDALDSSNSLQTIQKTTTRKIMDGKVVSETNHTKILKC</sequence>
<keyword evidence="4 5" id="KW-0175">Coiled coil</keyword>
<accession>A0A8C0T7M2</accession>
<dbReference type="Ensembl" id="ENSCAFT00000097480.1">
    <property type="protein sequence ID" value="ENSCAFP00000070658.1"/>
    <property type="gene ID" value="ENSCAFG00000056183.1"/>
</dbReference>
<dbReference type="AlphaFoldDB" id="A0A8C0T7M2"/>
<evidence type="ECO:0000256" key="3">
    <source>
        <dbReference type="ARBA" id="ARBA00022754"/>
    </source>
</evidence>
<evidence type="ECO:0000256" key="5">
    <source>
        <dbReference type="SAM" id="Coils"/>
    </source>
</evidence>
<dbReference type="PANTHER" id="PTHR23239:SF349">
    <property type="entry name" value="KERATIN, TYPE I CYTOSKELETAL 18"/>
    <property type="match status" value="1"/>
</dbReference>